<dbReference type="AlphaFoldDB" id="A0A1L6JG41"/>
<dbReference type="PANTHER" id="PTHR38011:SF2">
    <property type="entry name" value="BIFUNCTIONAL DEAMINASE-REDUCTASE DOMAIN PROTEIN"/>
    <property type="match status" value="1"/>
</dbReference>
<evidence type="ECO:0000256" key="1">
    <source>
        <dbReference type="SAM" id="MobiDB-lite"/>
    </source>
</evidence>
<dbReference type="Proteomes" id="UP000185161">
    <property type="component" value="Chromosome"/>
</dbReference>
<dbReference type="OrthoDB" id="7342392at2"/>
<dbReference type="Proteomes" id="UP000286681">
    <property type="component" value="Unassembled WGS sequence"/>
</dbReference>
<dbReference type="SUPFAM" id="SSF53597">
    <property type="entry name" value="Dihydrofolate reductase-like"/>
    <property type="match status" value="1"/>
</dbReference>
<sequence>MRKINATAFVSLDGVMQAPGGPEEDPTGGFALGGWTANYWGKDDMLWRAIDAMFAHPVDLLLGRKTYDIFAAHWPYIPTEPGAEGYAEDHARVARLFRRITKYVASRSPLTLDWENSEQLQGDVVAALRTLKQGEGPDLLTQGSSDLLQTLWAADLVDELRLFIFPVTLGKGKRLFGTGTLPASFEMAESQVSPSGVVIASYRRAGGVDTGSFELPEPTEAELKRRAALGD</sequence>
<name>A0A1L6JG41_9SPHN</name>
<organism evidence="3 5">
    <name type="scientific">Sphingomonas koreensis</name>
    <dbReference type="NCBI Taxonomy" id="93064"/>
    <lineage>
        <taxon>Bacteria</taxon>
        <taxon>Pseudomonadati</taxon>
        <taxon>Pseudomonadota</taxon>
        <taxon>Alphaproteobacteria</taxon>
        <taxon>Sphingomonadales</taxon>
        <taxon>Sphingomonadaceae</taxon>
        <taxon>Sphingomonas</taxon>
    </lineage>
</organism>
<dbReference type="GO" id="GO:0009231">
    <property type="term" value="P:riboflavin biosynthetic process"/>
    <property type="evidence" value="ECO:0007669"/>
    <property type="project" value="InterPro"/>
</dbReference>
<accession>A0A1L6JG41</accession>
<dbReference type="RefSeq" id="WP_075153100.1">
    <property type="nucleotide sequence ID" value="NZ_QLJD01000005.1"/>
</dbReference>
<feature type="domain" description="Bacterial bifunctional deaminase-reductase C-terminal" evidence="2">
    <location>
        <begin position="2"/>
        <end position="198"/>
    </location>
</feature>
<dbReference type="PANTHER" id="PTHR38011">
    <property type="entry name" value="DIHYDROFOLATE REDUCTASE FAMILY PROTEIN (AFU_ORTHOLOGUE AFUA_8G06820)"/>
    <property type="match status" value="1"/>
</dbReference>
<feature type="region of interest" description="Disordered" evidence="1">
    <location>
        <begin position="210"/>
        <end position="231"/>
    </location>
</feature>
<proteinExistence type="predicted"/>
<reference evidence="3" key="1">
    <citation type="submission" date="2016-12" db="EMBL/GenBank/DDBJ databases">
        <title>Whole genome sequencing of Sphingomonas koreensis.</title>
        <authorList>
            <person name="Conlan S."/>
            <person name="Thomas P.J."/>
            <person name="Mullikin J."/>
            <person name="Palmore T.N."/>
            <person name="Frank K.M."/>
            <person name="Segre J.A."/>
        </authorList>
    </citation>
    <scope>NUCLEOTIDE SEQUENCE</scope>
    <source>
        <strain evidence="3">ABOJV</strain>
    </source>
</reference>
<evidence type="ECO:0000313" key="5">
    <source>
        <dbReference type="Proteomes" id="UP000185161"/>
    </source>
</evidence>
<evidence type="ECO:0000259" key="2">
    <source>
        <dbReference type="Pfam" id="PF01872"/>
    </source>
</evidence>
<evidence type="ECO:0000313" key="3">
    <source>
        <dbReference type="EMBL" id="APR54884.1"/>
    </source>
</evidence>
<gene>
    <name evidence="3" type="ORF">BRX40_07655</name>
    <name evidence="4" type="ORF">CA257_16085</name>
</gene>
<keyword evidence="5" id="KW-1185">Reference proteome</keyword>
<dbReference type="GO" id="GO:0008703">
    <property type="term" value="F:5-amino-6-(5-phosphoribosylamino)uracil reductase activity"/>
    <property type="evidence" value="ECO:0007669"/>
    <property type="project" value="InterPro"/>
</dbReference>
<dbReference type="InterPro" id="IPR024072">
    <property type="entry name" value="DHFR-like_dom_sf"/>
</dbReference>
<dbReference type="EMBL" id="CP018820">
    <property type="protein sequence ID" value="APR54884.1"/>
    <property type="molecule type" value="Genomic_DNA"/>
</dbReference>
<protein>
    <submittedName>
        <fullName evidence="4">Dihydrofolate reductase</fullName>
    </submittedName>
</protein>
<reference evidence="5" key="2">
    <citation type="submission" date="2016-12" db="EMBL/GenBank/DDBJ databases">
        <title>Whole genome sequencing of Sphingomonas sp. ABOJV.</title>
        <authorList>
            <person name="Conlan S."/>
            <person name="Thomas P.J."/>
            <person name="Mullikin J."/>
            <person name="Palmore T.N."/>
            <person name="Frank K.M."/>
            <person name="Segre J.A."/>
        </authorList>
    </citation>
    <scope>NUCLEOTIDE SEQUENCE [LARGE SCALE GENOMIC DNA]</scope>
    <source>
        <strain evidence="5">ABOJV</strain>
    </source>
</reference>
<evidence type="ECO:0000313" key="6">
    <source>
        <dbReference type="Proteomes" id="UP000286681"/>
    </source>
</evidence>
<dbReference type="Gene3D" id="3.40.430.10">
    <property type="entry name" value="Dihydrofolate Reductase, subunit A"/>
    <property type="match status" value="1"/>
</dbReference>
<dbReference type="EMBL" id="QQWO01000014">
    <property type="protein sequence ID" value="RSV00993.1"/>
    <property type="molecule type" value="Genomic_DNA"/>
</dbReference>
<dbReference type="InterPro" id="IPR002734">
    <property type="entry name" value="RibDG_C"/>
</dbReference>
<dbReference type="InterPro" id="IPR050765">
    <property type="entry name" value="Riboflavin_Biosynth_HTPR"/>
</dbReference>
<dbReference type="KEGG" id="skr:BRX40_07655"/>
<reference evidence="4 6" key="3">
    <citation type="submission" date="2018-07" db="EMBL/GenBank/DDBJ databases">
        <title>Genomic and Epidemiologic Investigation of an Indolent Hospital Outbreak.</title>
        <authorList>
            <person name="Johnson R.C."/>
            <person name="Deming C."/>
            <person name="Conlan S."/>
            <person name="Zellmer C.J."/>
            <person name="Michelin A.V."/>
            <person name="Lee-Lin S."/>
            <person name="Thomas P.J."/>
            <person name="Park M."/>
            <person name="Weingarten R.A."/>
            <person name="Less J."/>
            <person name="Dekker J.P."/>
            <person name="Frank K.M."/>
            <person name="Musser K.A."/>
            <person name="Mcquiston J.R."/>
            <person name="Henderson D.K."/>
            <person name="Lau A.F."/>
            <person name="Palmore T.N."/>
            <person name="Segre J.A."/>
        </authorList>
    </citation>
    <scope>NUCLEOTIDE SEQUENCE [LARGE SCALE GENOMIC DNA]</scope>
    <source>
        <strain evidence="4 6">SK-NIH.Env10_0317</strain>
    </source>
</reference>
<dbReference type="STRING" id="93064.BRX40_07655"/>
<evidence type="ECO:0000313" key="4">
    <source>
        <dbReference type="EMBL" id="RSV00993.1"/>
    </source>
</evidence>
<dbReference type="Pfam" id="PF01872">
    <property type="entry name" value="RibD_C"/>
    <property type="match status" value="1"/>
</dbReference>